<reference evidence="7" key="1">
    <citation type="submission" date="2022-12" db="EMBL/GenBank/DDBJ databases">
        <title>Genome assemblies of Blomia tropicalis.</title>
        <authorList>
            <person name="Cui Y."/>
        </authorList>
    </citation>
    <scope>NUCLEOTIDE SEQUENCE</scope>
    <source>
        <tissue evidence="7">Adult mites</tissue>
    </source>
</reference>
<comment type="caution">
    <text evidence="7">The sequence shown here is derived from an EMBL/GenBank/DDBJ whole genome shotgun (WGS) entry which is preliminary data.</text>
</comment>
<dbReference type="GO" id="GO:0016020">
    <property type="term" value="C:membrane"/>
    <property type="evidence" value="ECO:0007669"/>
    <property type="project" value="TreeGrafter"/>
</dbReference>
<dbReference type="Pfam" id="PF23361">
    <property type="entry name" value="BBS7_pf"/>
    <property type="match status" value="1"/>
</dbReference>
<feature type="domain" description="BBS7 beta-propeller" evidence="6">
    <location>
        <begin position="152"/>
        <end position="391"/>
    </location>
</feature>
<feature type="region of interest" description="Disordered" evidence="2">
    <location>
        <begin position="737"/>
        <end position="759"/>
    </location>
</feature>
<dbReference type="InterPro" id="IPR056333">
    <property type="entry name" value="BBS7_pf_dom"/>
</dbReference>
<evidence type="ECO:0000259" key="6">
    <source>
        <dbReference type="Pfam" id="PF23743"/>
    </source>
</evidence>
<dbReference type="InterPro" id="IPR056332">
    <property type="entry name" value="Beta-prop_BBS7"/>
</dbReference>
<dbReference type="GO" id="GO:0060271">
    <property type="term" value="P:cilium assembly"/>
    <property type="evidence" value="ECO:0007669"/>
    <property type="project" value="TreeGrafter"/>
</dbReference>
<dbReference type="GO" id="GO:0036064">
    <property type="term" value="C:ciliary basal body"/>
    <property type="evidence" value="ECO:0007669"/>
    <property type="project" value="TreeGrafter"/>
</dbReference>
<evidence type="ECO:0000313" key="7">
    <source>
        <dbReference type="EMBL" id="KAJ6219696.1"/>
    </source>
</evidence>
<evidence type="ECO:0000259" key="5">
    <source>
        <dbReference type="Pfam" id="PF23361"/>
    </source>
</evidence>
<sequence>MQQPSSQQQIGNKFSRIDYMQVGLTSKNTFKMVRLNGNVAELVIGDHSGSLHMFTLKMDSNQVETTFKTLPGPNAKINCVEVFSGANTTNLIRILSASGSSTIKGFNKKGKQFFCLELNNLTEPIKMFKMRWPDEIFVVGQYIYNSYLINTESINSNSSNSNHFNLSTNSNKSGSFNSVIKSRHYYVCPEKINDMIMLEDKFNRRTIPILACQDRLLRVLKDSACSFEIEICGIPSIVQIVPKYGSHDNLSGDDENKMKENKTDEVHLCYGTLDGKIALVTLQFLEKNEVEPLHRWQVPLNSIKQPVTCLLFSWENAEFFVGRSDGSIEIWKLNETIDDDNFQSIDLSIEPTLMEVYNCGESVTNIVPVSVNGKPDSVLMCSTFTGLVFGLIKHGQAVTQMRQLNPNYLIIGKENAAKIDALKEECEKLEKKLEIERQKYEKHISSNQGMSDFMKDNNLSALPFFAINDSFVLHNDASYVLMLEVEVAMDVVFIHCDIGLDLIDCERNSAVISFNEPNESNSNEILATFRCQANTTRLEIQLRPVEGQHGTLSVYVISRITPKSCQIRSYAIQPLSLHKRQYSNRQIEFVNSLTITGEFGINDAHTWLRKCIPEIPEKLSLTVPNVESEVFYYISTMTNSVLICNCGKGVINLTSDNVSTISILKDFLTREATRQSTQIEINVQIVERCISVILRHLYPLIKNLILERQRSNLFEAVNDLQSSDADIATQLLKDLNLDSNNNPEKGKINSAKRPQSSETNRQDVLIGLDRIYGIITDMFIDYHKLKGNSMTTVLQTAKEKLPEMISLIESVIFESINNETNIPARLDNSLKEEMEKLIERLYQFWDVQLG</sequence>
<proteinExistence type="predicted"/>
<feature type="domain" description="BBS7 helical hairpin" evidence="3">
    <location>
        <begin position="687"/>
        <end position="801"/>
    </location>
</feature>
<dbReference type="InterPro" id="IPR056335">
    <property type="entry name" value="BBS7_hairpin"/>
</dbReference>
<feature type="coiled-coil region" evidence="1">
    <location>
        <begin position="412"/>
        <end position="446"/>
    </location>
</feature>
<dbReference type="InterPro" id="IPR056334">
    <property type="entry name" value="BBS7_GAE_dom"/>
</dbReference>
<dbReference type="GO" id="GO:0008104">
    <property type="term" value="P:intracellular protein localization"/>
    <property type="evidence" value="ECO:0007669"/>
    <property type="project" value="TreeGrafter"/>
</dbReference>
<evidence type="ECO:0000259" key="3">
    <source>
        <dbReference type="Pfam" id="PF23349"/>
    </source>
</evidence>
<evidence type="ECO:0000313" key="8">
    <source>
        <dbReference type="Proteomes" id="UP001142055"/>
    </source>
</evidence>
<dbReference type="OMA" id="KGEGCFK"/>
<evidence type="ECO:0000256" key="1">
    <source>
        <dbReference type="SAM" id="Coils"/>
    </source>
</evidence>
<dbReference type="Proteomes" id="UP001142055">
    <property type="component" value="Chromosome 2"/>
</dbReference>
<protein>
    <submittedName>
        <fullName evidence="7">Uncharacterized protein</fullName>
    </submittedName>
</protein>
<name>A0A9Q0RMG4_BLOTA</name>
<dbReference type="PANTHER" id="PTHR16074:SF4">
    <property type="entry name" value="BARDET-BIEDL SYNDROME 7 PROTEIN"/>
    <property type="match status" value="1"/>
</dbReference>
<gene>
    <name evidence="7" type="ORF">RDWZM_005508</name>
</gene>
<dbReference type="SUPFAM" id="SSF50978">
    <property type="entry name" value="WD40 repeat-like"/>
    <property type="match status" value="1"/>
</dbReference>
<dbReference type="InterPro" id="IPR036322">
    <property type="entry name" value="WD40_repeat_dom_sf"/>
</dbReference>
<feature type="domain" description="BBS7 beta-propeller" evidence="6">
    <location>
        <begin position="40"/>
        <end position="151"/>
    </location>
</feature>
<dbReference type="PANTHER" id="PTHR16074">
    <property type="entry name" value="BARDET-BIEDL SYNDROME 7 PROTEIN"/>
    <property type="match status" value="1"/>
</dbReference>
<dbReference type="GO" id="GO:0043005">
    <property type="term" value="C:neuron projection"/>
    <property type="evidence" value="ECO:0007669"/>
    <property type="project" value="TreeGrafter"/>
</dbReference>
<dbReference type="EMBL" id="JAPWDV010000002">
    <property type="protein sequence ID" value="KAJ6219696.1"/>
    <property type="molecule type" value="Genomic_DNA"/>
</dbReference>
<dbReference type="OrthoDB" id="414590at2759"/>
<feature type="domain" description="BBS7 GAE" evidence="4">
    <location>
        <begin position="463"/>
        <end position="570"/>
    </location>
</feature>
<feature type="domain" description="BBS7 platform" evidence="5">
    <location>
        <begin position="578"/>
        <end position="683"/>
    </location>
</feature>
<dbReference type="AlphaFoldDB" id="A0A9Q0RMG4"/>
<dbReference type="GO" id="GO:0034464">
    <property type="term" value="C:BBSome"/>
    <property type="evidence" value="ECO:0007669"/>
    <property type="project" value="TreeGrafter"/>
</dbReference>
<evidence type="ECO:0000256" key="2">
    <source>
        <dbReference type="SAM" id="MobiDB-lite"/>
    </source>
</evidence>
<dbReference type="Pfam" id="PF23349">
    <property type="entry name" value="BBS7_hp"/>
    <property type="match status" value="1"/>
</dbReference>
<dbReference type="Pfam" id="PF23743">
    <property type="entry name" value="Beta-prop_BBS7"/>
    <property type="match status" value="2"/>
</dbReference>
<keyword evidence="8" id="KW-1185">Reference proteome</keyword>
<accession>A0A9Q0RMG4</accession>
<evidence type="ECO:0000259" key="4">
    <source>
        <dbReference type="Pfam" id="PF23360"/>
    </source>
</evidence>
<keyword evidence="1" id="KW-0175">Coiled coil</keyword>
<organism evidence="7 8">
    <name type="scientific">Blomia tropicalis</name>
    <name type="common">Mite</name>
    <dbReference type="NCBI Taxonomy" id="40697"/>
    <lineage>
        <taxon>Eukaryota</taxon>
        <taxon>Metazoa</taxon>
        <taxon>Ecdysozoa</taxon>
        <taxon>Arthropoda</taxon>
        <taxon>Chelicerata</taxon>
        <taxon>Arachnida</taxon>
        <taxon>Acari</taxon>
        <taxon>Acariformes</taxon>
        <taxon>Sarcoptiformes</taxon>
        <taxon>Astigmata</taxon>
        <taxon>Glycyphagoidea</taxon>
        <taxon>Echimyopodidae</taxon>
        <taxon>Blomia</taxon>
    </lineage>
</organism>
<dbReference type="Pfam" id="PF23360">
    <property type="entry name" value="BBS7_GAE"/>
    <property type="match status" value="1"/>
</dbReference>
<dbReference type="GO" id="GO:0005930">
    <property type="term" value="C:axoneme"/>
    <property type="evidence" value="ECO:0007669"/>
    <property type="project" value="TreeGrafter"/>
</dbReference>